<dbReference type="Pfam" id="PF01548">
    <property type="entry name" value="DEDD_Tnp_IS110"/>
    <property type="match status" value="1"/>
</dbReference>
<dbReference type="GO" id="GO:0006313">
    <property type="term" value="P:DNA transposition"/>
    <property type="evidence" value="ECO:0007669"/>
    <property type="project" value="InterPro"/>
</dbReference>
<evidence type="ECO:0000259" key="1">
    <source>
        <dbReference type="Pfam" id="PF01548"/>
    </source>
</evidence>
<sequence>MPTLTIGLDIAKNVFQVYGVDRAGKPVVQRKLRRAEVLKFFSKLEPSLIGIEACHGSHYWARELTILGHTVRLLPTQYVKPFRVGGKNDANDAAAICAAVSRPGIHPVPIKSAEQQSLQSIHRMRERLIHERTAKSNQIRSMFAEEGFIFPIGIPRLRQGIVALVNNLDARITLLLRRLGSMYLEQLAALQQWVDQLTNEIAEIFKRNEGCRRLATVPGIGPLVATALFSSVGGDPSQFKNGRQFAAWLGLTPTQRSSGGKAKLGGITKRGDTYLRTLLVQGARAVMRFVNRRDDRHSRWIKAVMQRRHMSVAAIALANKTARIAWAILTSNDSFKVA</sequence>
<dbReference type="RefSeq" id="WP_090873748.1">
    <property type="nucleotide sequence ID" value="NZ_FNYE01000057.1"/>
</dbReference>
<gene>
    <name evidence="3" type="ORF">SAMN05192539_105718</name>
</gene>
<dbReference type="InterPro" id="IPR003346">
    <property type="entry name" value="Transposase_20"/>
</dbReference>
<dbReference type="InterPro" id="IPR047650">
    <property type="entry name" value="Transpos_IS110"/>
</dbReference>
<feature type="domain" description="Transposase IS116/IS110/IS902 C-terminal" evidence="2">
    <location>
        <begin position="211"/>
        <end position="293"/>
    </location>
</feature>
<dbReference type="GO" id="GO:0003677">
    <property type="term" value="F:DNA binding"/>
    <property type="evidence" value="ECO:0007669"/>
    <property type="project" value="InterPro"/>
</dbReference>
<dbReference type="AlphaFoldDB" id="A0A1H7EFA9"/>
<name>A0A1H7EFA9_9BURK</name>
<evidence type="ECO:0000259" key="2">
    <source>
        <dbReference type="Pfam" id="PF02371"/>
    </source>
</evidence>
<evidence type="ECO:0000313" key="4">
    <source>
        <dbReference type="Proteomes" id="UP000198866"/>
    </source>
</evidence>
<dbReference type="OrthoDB" id="5289737at2"/>
<dbReference type="InterPro" id="IPR002525">
    <property type="entry name" value="Transp_IS110-like_N"/>
</dbReference>
<dbReference type="PANTHER" id="PTHR33055:SF3">
    <property type="entry name" value="PUTATIVE TRANSPOSASE FOR IS117-RELATED"/>
    <property type="match status" value="1"/>
</dbReference>
<proteinExistence type="predicted"/>
<dbReference type="NCBIfam" id="NF033542">
    <property type="entry name" value="transpos_IS110"/>
    <property type="match status" value="1"/>
</dbReference>
<dbReference type="Proteomes" id="UP000198866">
    <property type="component" value="Unassembled WGS sequence"/>
</dbReference>
<dbReference type="GO" id="GO:0004803">
    <property type="term" value="F:transposase activity"/>
    <property type="evidence" value="ECO:0007669"/>
    <property type="project" value="InterPro"/>
</dbReference>
<reference evidence="4" key="1">
    <citation type="submission" date="2016-10" db="EMBL/GenBank/DDBJ databases">
        <authorList>
            <person name="Varghese N."/>
            <person name="Submissions S."/>
        </authorList>
    </citation>
    <scope>NUCLEOTIDE SEQUENCE [LARGE SCALE GENOMIC DNA]</scope>
    <source>
        <strain evidence="4">LMG 26031</strain>
    </source>
</reference>
<keyword evidence="4" id="KW-1185">Reference proteome</keyword>
<protein>
    <submittedName>
        <fullName evidence="3">Transposase</fullName>
    </submittedName>
</protein>
<organism evidence="3 4">
    <name type="scientific">Paraburkholderia diazotrophica</name>
    <dbReference type="NCBI Taxonomy" id="667676"/>
    <lineage>
        <taxon>Bacteria</taxon>
        <taxon>Pseudomonadati</taxon>
        <taxon>Pseudomonadota</taxon>
        <taxon>Betaproteobacteria</taxon>
        <taxon>Burkholderiales</taxon>
        <taxon>Burkholderiaceae</taxon>
        <taxon>Paraburkholderia</taxon>
    </lineage>
</organism>
<dbReference type="Pfam" id="PF02371">
    <property type="entry name" value="Transposase_20"/>
    <property type="match status" value="1"/>
</dbReference>
<dbReference type="EMBL" id="FNYE01000057">
    <property type="protein sequence ID" value="SEK12314.1"/>
    <property type="molecule type" value="Genomic_DNA"/>
</dbReference>
<dbReference type="STRING" id="667676.SAMN05192539_105718"/>
<evidence type="ECO:0000313" key="3">
    <source>
        <dbReference type="EMBL" id="SEK12314.1"/>
    </source>
</evidence>
<accession>A0A1H7EFA9</accession>
<feature type="domain" description="Transposase IS110-like N-terminal" evidence="1">
    <location>
        <begin position="6"/>
        <end position="143"/>
    </location>
</feature>
<dbReference type="PANTHER" id="PTHR33055">
    <property type="entry name" value="TRANSPOSASE FOR INSERTION SEQUENCE ELEMENT IS1111A"/>
    <property type="match status" value="1"/>
</dbReference>